<evidence type="ECO:0000256" key="1">
    <source>
        <dbReference type="ARBA" id="ARBA00006484"/>
    </source>
</evidence>
<evidence type="ECO:0000256" key="2">
    <source>
        <dbReference type="ARBA" id="ARBA00023002"/>
    </source>
</evidence>
<dbReference type="PANTHER" id="PTHR44196">
    <property type="entry name" value="DEHYDROGENASE/REDUCTASE SDR FAMILY MEMBER 7B"/>
    <property type="match status" value="1"/>
</dbReference>
<evidence type="ECO:0000313" key="4">
    <source>
        <dbReference type="Proteomes" id="UP000525987"/>
    </source>
</evidence>
<dbReference type="EMBL" id="JACHXM010000024">
    <property type="protein sequence ID" value="MBB3142641.1"/>
    <property type="molecule type" value="Genomic_DNA"/>
</dbReference>
<dbReference type="InterPro" id="IPR002347">
    <property type="entry name" value="SDR_fam"/>
</dbReference>
<proteinExistence type="inferred from homology"/>
<dbReference type="AlphaFoldDB" id="A0A7W5G7L8"/>
<reference evidence="3 4" key="1">
    <citation type="submission" date="2020-08" db="EMBL/GenBank/DDBJ databases">
        <title>Genomic Encyclopedia of Type Strains, Phase III (KMG-III): the genomes of soil and plant-associated and newly described type strains.</title>
        <authorList>
            <person name="Whitman W."/>
        </authorList>
    </citation>
    <scope>NUCLEOTIDE SEQUENCE [LARGE SCALE GENOMIC DNA]</scope>
    <source>
        <strain evidence="3 4">CECT 5995</strain>
    </source>
</reference>
<comment type="similarity">
    <text evidence="1">Belongs to the short-chain dehydrogenases/reductases (SDR) family.</text>
</comment>
<dbReference type="PRINTS" id="PR00081">
    <property type="entry name" value="GDHRDH"/>
</dbReference>
<gene>
    <name evidence="3" type="ORF">FHR96_003541</name>
</gene>
<dbReference type="PANTHER" id="PTHR44196:SF1">
    <property type="entry name" value="DEHYDROGENASE_REDUCTASE SDR FAMILY MEMBER 7B"/>
    <property type="match status" value="1"/>
</dbReference>
<dbReference type="SUPFAM" id="SSF51735">
    <property type="entry name" value="NAD(P)-binding Rossmann-fold domains"/>
    <property type="match status" value="1"/>
</dbReference>
<sequence>MTSQATDRTLLITGATGAIGSALARHYATPGTHLILHGRRLERLGSLGDECRAAGAAVTLGDADLTDDEALAHWLDGLPLPDMVIANAGQNTHAAKGQPMEDWDASRRLLDINLLSPMAMAHHLAPRMIERGSGHLVFLSSLAAWHGLPLTPSYSASKAGIKAYAEGLRGWLAPRGVDVSVIMPGYVSSAMCDAMPGPKPWKMTPERAATRIARGIAARRARVSFPFPLNWGCWWLAVLPAGISQRLLKLAGYGRRR</sequence>
<evidence type="ECO:0000313" key="3">
    <source>
        <dbReference type="EMBL" id="MBB3142641.1"/>
    </source>
</evidence>
<dbReference type="RefSeq" id="WP_343066376.1">
    <property type="nucleotide sequence ID" value="NZ_JACHXM010000024.1"/>
</dbReference>
<accession>A0A7W5G7L8</accession>
<dbReference type="PROSITE" id="PS00061">
    <property type="entry name" value="ADH_SHORT"/>
    <property type="match status" value="1"/>
</dbReference>
<dbReference type="InterPro" id="IPR036291">
    <property type="entry name" value="NAD(P)-bd_dom_sf"/>
</dbReference>
<protein>
    <submittedName>
        <fullName evidence="3">Short-subunit dehydrogenase</fullName>
    </submittedName>
</protein>
<organism evidence="3 4">
    <name type="scientific">Halomonas organivorans</name>
    <dbReference type="NCBI Taxonomy" id="257772"/>
    <lineage>
        <taxon>Bacteria</taxon>
        <taxon>Pseudomonadati</taxon>
        <taxon>Pseudomonadota</taxon>
        <taxon>Gammaproteobacteria</taxon>
        <taxon>Oceanospirillales</taxon>
        <taxon>Halomonadaceae</taxon>
        <taxon>Halomonas</taxon>
    </lineage>
</organism>
<comment type="caution">
    <text evidence="3">The sequence shown here is derived from an EMBL/GenBank/DDBJ whole genome shotgun (WGS) entry which is preliminary data.</text>
</comment>
<keyword evidence="2" id="KW-0560">Oxidoreductase</keyword>
<dbReference type="Pfam" id="PF00106">
    <property type="entry name" value="adh_short"/>
    <property type="match status" value="1"/>
</dbReference>
<dbReference type="Proteomes" id="UP000525987">
    <property type="component" value="Unassembled WGS sequence"/>
</dbReference>
<dbReference type="GO" id="GO:0016491">
    <property type="term" value="F:oxidoreductase activity"/>
    <property type="evidence" value="ECO:0007669"/>
    <property type="project" value="UniProtKB-KW"/>
</dbReference>
<keyword evidence="4" id="KW-1185">Reference proteome</keyword>
<dbReference type="Gene3D" id="3.40.50.720">
    <property type="entry name" value="NAD(P)-binding Rossmann-like Domain"/>
    <property type="match status" value="1"/>
</dbReference>
<dbReference type="InterPro" id="IPR020904">
    <property type="entry name" value="Sc_DH/Rdtase_CS"/>
</dbReference>
<name>A0A7W5G7L8_9GAMM</name>
<dbReference type="GO" id="GO:0016020">
    <property type="term" value="C:membrane"/>
    <property type="evidence" value="ECO:0007669"/>
    <property type="project" value="TreeGrafter"/>
</dbReference>